<proteinExistence type="inferred from homology"/>
<comment type="caution">
    <text evidence="10">The sequence shown here is derived from an EMBL/GenBank/DDBJ whole genome shotgun (WGS) entry which is preliminary data.</text>
</comment>
<evidence type="ECO:0000313" key="11">
    <source>
        <dbReference type="Proteomes" id="UP001174909"/>
    </source>
</evidence>
<keyword evidence="11" id="KW-1185">Reference proteome</keyword>
<dbReference type="Proteomes" id="UP001174909">
    <property type="component" value="Unassembled WGS sequence"/>
</dbReference>
<dbReference type="AlphaFoldDB" id="A0AA35WJ61"/>
<keyword evidence="2" id="KW-0285">Flavoprotein</keyword>
<dbReference type="Gene3D" id="3.30.9.10">
    <property type="entry name" value="D-Amino Acid Oxidase, subunit A, domain 2"/>
    <property type="match status" value="1"/>
</dbReference>
<reference evidence="10" key="1">
    <citation type="submission" date="2023-03" db="EMBL/GenBank/DDBJ databases">
        <authorList>
            <person name="Steffen K."/>
            <person name="Cardenas P."/>
        </authorList>
    </citation>
    <scope>NUCLEOTIDE SEQUENCE</scope>
</reference>
<dbReference type="InterPro" id="IPR036188">
    <property type="entry name" value="FAD/NAD-bd_sf"/>
</dbReference>
<evidence type="ECO:0000256" key="6">
    <source>
        <dbReference type="ARBA" id="ARBA00037941"/>
    </source>
</evidence>
<evidence type="ECO:0000259" key="9">
    <source>
        <dbReference type="Pfam" id="PF01266"/>
    </source>
</evidence>
<dbReference type="EMBL" id="CASHTH010001724">
    <property type="protein sequence ID" value="CAI8019061.1"/>
    <property type="molecule type" value="Genomic_DNA"/>
</dbReference>
<feature type="domain" description="FAD dependent oxidoreductase" evidence="9">
    <location>
        <begin position="36"/>
        <end position="336"/>
    </location>
</feature>
<dbReference type="Pfam" id="PF01266">
    <property type="entry name" value="DAO"/>
    <property type="match status" value="1"/>
</dbReference>
<protein>
    <recommendedName>
        <fullName evidence="8">L-2-hydroxyglutarate dehydrogenase, mitochondrial</fullName>
        <ecNumber evidence="7">1.1.99.2</ecNumber>
    </recommendedName>
</protein>
<evidence type="ECO:0000256" key="1">
    <source>
        <dbReference type="ARBA" id="ARBA00001974"/>
    </source>
</evidence>
<keyword evidence="3" id="KW-0274">FAD</keyword>
<comment type="similarity">
    <text evidence="6">Belongs to the L2HGDH family.</text>
</comment>
<name>A0AA35WJ61_GEOBA</name>
<evidence type="ECO:0000256" key="2">
    <source>
        <dbReference type="ARBA" id="ARBA00022630"/>
    </source>
</evidence>
<dbReference type="SUPFAM" id="SSF51905">
    <property type="entry name" value="FAD/NAD(P)-binding domain"/>
    <property type="match status" value="1"/>
</dbReference>
<dbReference type="PANTHER" id="PTHR43104">
    <property type="entry name" value="L-2-HYDROXYGLUTARATE DEHYDROGENASE, MITOCHONDRIAL"/>
    <property type="match status" value="1"/>
</dbReference>
<keyword evidence="4" id="KW-0560">Oxidoreductase</keyword>
<evidence type="ECO:0000256" key="4">
    <source>
        <dbReference type="ARBA" id="ARBA00023002"/>
    </source>
</evidence>
<organism evidence="10 11">
    <name type="scientific">Geodia barretti</name>
    <name type="common">Barrett's horny sponge</name>
    <dbReference type="NCBI Taxonomy" id="519541"/>
    <lineage>
        <taxon>Eukaryota</taxon>
        <taxon>Metazoa</taxon>
        <taxon>Porifera</taxon>
        <taxon>Demospongiae</taxon>
        <taxon>Heteroscleromorpha</taxon>
        <taxon>Tetractinellida</taxon>
        <taxon>Astrophorina</taxon>
        <taxon>Geodiidae</taxon>
        <taxon>Geodia</taxon>
    </lineage>
</organism>
<comment type="catalytic activity">
    <reaction evidence="5">
        <text>(S)-2-hydroxyglutarate + A = 2-oxoglutarate + AH2</text>
        <dbReference type="Rhea" id="RHEA:21252"/>
        <dbReference type="ChEBI" id="CHEBI:13193"/>
        <dbReference type="ChEBI" id="CHEBI:16782"/>
        <dbReference type="ChEBI" id="CHEBI:16810"/>
        <dbReference type="ChEBI" id="CHEBI:17499"/>
        <dbReference type="EC" id="1.1.99.2"/>
    </reaction>
</comment>
<dbReference type="NCBIfam" id="NF008726">
    <property type="entry name" value="PRK11728.1"/>
    <property type="match status" value="1"/>
</dbReference>
<evidence type="ECO:0000313" key="10">
    <source>
        <dbReference type="EMBL" id="CAI8019061.1"/>
    </source>
</evidence>
<evidence type="ECO:0000256" key="3">
    <source>
        <dbReference type="ARBA" id="ARBA00022827"/>
    </source>
</evidence>
<dbReference type="InterPro" id="IPR006076">
    <property type="entry name" value="FAD-dep_OxRdtase"/>
</dbReference>
<dbReference type="Gene3D" id="3.50.50.60">
    <property type="entry name" value="FAD/NAD(P)-binding domain"/>
    <property type="match status" value="1"/>
</dbReference>
<accession>A0AA35WJ61</accession>
<dbReference type="GO" id="GO:0047545">
    <property type="term" value="F:(S)-2-hydroxyglutarate dehydrogenase activity"/>
    <property type="evidence" value="ECO:0007669"/>
    <property type="project" value="UniProtKB-EC"/>
</dbReference>
<comment type="cofactor">
    <cofactor evidence="1">
        <name>FAD</name>
        <dbReference type="ChEBI" id="CHEBI:57692"/>
    </cofactor>
</comment>
<evidence type="ECO:0000256" key="7">
    <source>
        <dbReference type="ARBA" id="ARBA00038878"/>
    </source>
</evidence>
<dbReference type="EC" id="1.1.99.2" evidence="7"/>
<evidence type="ECO:0000256" key="8">
    <source>
        <dbReference type="ARBA" id="ARBA00041137"/>
    </source>
</evidence>
<evidence type="ECO:0000256" key="5">
    <source>
        <dbReference type="ARBA" id="ARBA00036066"/>
    </source>
</evidence>
<sequence length="341" mass="38115">MASVSVWTRLKPALPPLQGLLRTYSVSSSNEGNHYDLVVVGGGIVGLATAREVATRYPNMKIAVAEKENDVALHQSGHNSGVLHTGIYYTSGSLKARLCVRGIKMAYEYCDKKRIPYRKCGKLIVAVENEEVPRLQSLYDRGRENGVADLRLLDSTQLRDIEPHCRGKVAIHSPSTGIVDWGRVTRAYGEDFKEMGGHVYTNFKVNRFSVNKTLRRGSEQYNVVTEAAGKPALTSQHVIACCGLYSDRVAVLSGCSPEPRIVPFRGEYLLLRPEKSHLVRGNIYPVPDPQFPFLGVHFTPRMDGEVWLGPNAVLALAREGYSATDFNWEDFKEILRFRYLQ</sequence>
<dbReference type="PANTHER" id="PTHR43104:SF2">
    <property type="entry name" value="L-2-HYDROXYGLUTARATE DEHYDROGENASE, MITOCHONDRIAL"/>
    <property type="match status" value="1"/>
</dbReference>
<gene>
    <name evidence="10" type="ORF">GBAR_LOCUS11498</name>
</gene>